<evidence type="ECO:0000313" key="2">
    <source>
        <dbReference type="EMBL" id="RXH70581.1"/>
    </source>
</evidence>
<reference evidence="2 3" key="1">
    <citation type="submission" date="2018-10" db="EMBL/GenBank/DDBJ databases">
        <title>A high-quality apple genome assembly.</title>
        <authorList>
            <person name="Hu J."/>
        </authorList>
    </citation>
    <scope>NUCLEOTIDE SEQUENCE [LARGE SCALE GENOMIC DNA]</scope>
    <source>
        <strain evidence="3">cv. HFTH1</strain>
        <tissue evidence="2">Young leaf</tissue>
    </source>
</reference>
<dbReference type="EMBL" id="RDQH01000342">
    <property type="protein sequence ID" value="RXH70581.1"/>
    <property type="molecule type" value="Genomic_DNA"/>
</dbReference>
<dbReference type="AlphaFoldDB" id="A0A498HN54"/>
<evidence type="ECO:0000313" key="3">
    <source>
        <dbReference type="Proteomes" id="UP000290289"/>
    </source>
</evidence>
<proteinExistence type="predicted"/>
<gene>
    <name evidence="2" type="ORF">DVH24_013327</name>
</gene>
<name>A0A498HN54_MALDO</name>
<dbReference type="InterPro" id="IPR006566">
    <property type="entry name" value="FBD"/>
</dbReference>
<organism evidence="2 3">
    <name type="scientific">Malus domestica</name>
    <name type="common">Apple</name>
    <name type="synonym">Pyrus malus</name>
    <dbReference type="NCBI Taxonomy" id="3750"/>
    <lineage>
        <taxon>Eukaryota</taxon>
        <taxon>Viridiplantae</taxon>
        <taxon>Streptophyta</taxon>
        <taxon>Embryophyta</taxon>
        <taxon>Tracheophyta</taxon>
        <taxon>Spermatophyta</taxon>
        <taxon>Magnoliopsida</taxon>
        <taxon>eudicotyledons</taxon>
        <taxon>Gunneridae</taxon>
        <taxon>Pentapetalae</taxon>
        <taxon>rosids</taxon>
        <taxon>fabids</taxon>
        <taxon>Rosales</taxon>
        <taxon>Rosaceae</taxon>
        <taxon>Amygdaloideae</taxon>
        <taxon>Maleae</taxon>
        <taxon>Malus</taxon>
    </lineage>
</organism>
<protein>
    <recommendedName>
        <fullName evidence="1">FBD domain-containing protein</fullName>
    </recommendedName>
</protein>
<dbReference type="Proteomes" id="UP000290289">
    <property type="component" value="Chromosome 16"/>
</dbReference>
<sequence>MHGWICTAIRSNVVELDLRFYVFELYNVGKLSSQCLKAFSLAKHGGSEGIALLRKLVSNCPVLEDLELKGYFPKDASNGCDDCNFLAFNNLNKLYLDDLFECKFSISVFCRALNLQHIRLDLILGRLEQRSGQFNPPTFVHVCLSSHLNAIVLEGFKGLPYVMELAKYILAGDAHDTFHVQNWFKNDLLYGILLGFRNDEFKNIIINGATLD</sequence>
<keyword evidence="3" id="KW-1185">Reference proteome</keyword>
<dbReference type="Pfam" id="PF08387">
    <property type="entry name" value="FBD"/>
    <property type="match status" value="1"/>
</dbReference>
<comment type="caution">
    <text evidence="2">The sequence shown here is derived from an EMBL/GenBank/DDBJ whole genome shotgun (WGS) entry which is preliminary data.</text>
</comment>
<evidence type="ECO:0000259" key="1">
    <source>
        <dbReference type="Pfam" id="PF08387"/>
    </source>
</evidence>
<feature type="domain" description="FBD" evidence="1">
    <location>
        <begin position="137"/>
        <end position="171"/>
    </location>
</feature>
<accession>A0A498HN54</accession>